<dbReference type="InterPro" id="IPR003136">
    <property type="entry name" value="Cytidylate_kin"/>
</dbReference>
<keyword evidence="4 8" id="KW-0418">Kinase</keyword>
<evidence type="ECO:0000259" key="9">
    <source>
        <dbReference type="Pfam" id="PF02224"/>
    </source>
</evidence>
<dbReference type="EMBL" id="DSUT01000140">
    <property type="protein sequence ID" value="HGK28599.1"/>
    <property type="molecule type" value="Genomic_DNA"/>
</dbReference>
<comment type="catalytic activity">
    <reaction evidence="6 8">
        <text>dCMP + ATP = dCDP + ADP</text>
        <dbReference type="Rhea" id="RHEA:25094"/>
        <dbReference type="ChEBI" id="CHEBI:30616"/>
        <dbReference type="ChEBI" id="CHEBI:57566"/>
        <dbReference type="ChEBI" id="CHEBI:58593"/>
        <dbReference type="ChEBI" id="CHEBI:456216"/>
        <dbReference type="EC" id="2.7.4.25"/>
    </reaction>
</comment>
<keyword evidence="2 8" id="KW-0808">Transferase</keyword>
<dbReference type="InterPro" id="IPR011994">
    <property type="entry name" value="Cytidylate_kinase_dom"/>
</dbReference>
<dbReference type="GO" id="GO:0006220">
    <property type="term" value="P:pyrimidine nucleotide metabolic process"/>
    <property type="evidence" value="ECO:0007669"/>
    <property type="project" value="UniProtKB-UniRule"/>
</dbReference>
<evidence type="ECO:0000313" key="10">
    <source>
        <dbReference type="EMBL" id="HGK28599.1"/>
    </source>
</evidence>
<accession>A0A7C4GJB4</accession>
<reference evidence="10" key="1">
    <citation type="journal article" date="2020" name="mSystems">
        <title>Genome- and Community-Level Interaction Insights into Carbon Utilization and Element Cycling Functions of Hydrothermarchaeota in Hydrothermal Sediment.</title>
        <authorList>
            <person name="Zhou Z."/>
            <person name="Liu Y."/>
            <person name="Xu W."/>
            <person name="Pan J."/>
            <person name="Luo Z.H."/>
            <person name="Li M."/>
        </authorList>
    </citation>
    <scope>NUCLEOTIDE SEQUENCE [LARGE SCALE GENOMIC DNA]</scope>
    <source>
        <strain evidence="10">SpSt-488</strain>
    </source>
</reference>
<dbReference type="SUPFAM" id="SSF52540">
    <property type="entry name" value="P-loop containing nucleoside triphosphate hydrolases"/>
    <property type="match status" value="1"/>
</dbReference>
<dbReference type="Pfam" id="PF02224">
    <property type="entry name" value="Cytidylate_kin"/>
    <property type="match status" value="1"/>
</dbReference>
<organism evidence="10">
    <name type="scientific">candidate division WOR-3 bacterium</name>
    <dbReference type="NCBI Taxonomy" id="2052148"/>
    <lineage>
        <taxon>Bacteria</taxon>
        <taxon>Bacteria division WOR-3</taxon>
    </lineage>
</organism>
<dbReference type="GO" id="GO:0005829">
    <property type="term" value="C:cytosol"/>
    <property type="evidence" value="ECO:0007669"/>
    <property type="project" value="TreeGrafter"/>
</dbReference>
<evidence type="ECO:0000256" key="2">
    <source>
        <dbReference type="ARBA" id="ARBA00022679"/>
    </source>
</evidence>
<dbReference type="Gene3D" id="3.40.50.300">
    <property type="entry name" value="P-loop containing nucleotide triphosphate hydrolases"/>
    <property type="match status" value="1"/>
</dbReference>
<dbReference type="GO" id="GO:0036431">
    <property type="term" value="F:dCMP kinase activity"/>
    <property type="evidence" value="ECO:0007669"/>
    <property type="project" value="InterPro"/>
</dbReference>
<comment type="subcellular location">
    <subcellularLocation>
        <location evidence="8">Cytoplasm</location>
    </subcellularLocation>
</comment>
<gene>
    <name evidence="8" type="primary">cmk</name>
    <name evidence="10" type="ORF">ENS41_06550</name>
</gene>
<comment type="similarity">
    <text evidence="1 8">Belongs to the cytidylate kinase family. Type 1 subfamily.</text>
</comment>
<comment type="caution">
    <text evidence="10">The sequence shown here is derived from an EMBL/GenBank/DDBJ whole genome shotgun (WGS) entry which is preliminary data.</text>
</comment>
<dbReference type="AlphaFoldDB" id="A0A7C4GJB4"/>
<dbReference type="NCBIfam" id="TIGR00017">
    <property type="entry name" value="cmk"/>
    <property type="match status" value="1"/>
</dbReference>
<dbReference type="GO" id="GO:0015949">
    <property type="term" value="P:nucleobase-containing small molecule interconversion"/>
    <property type="evidence" value="ECO:0007669"/>
    <property type="project" value="TreeGrafter"/>
</dbReference>
<feature type="domain" description="Cytidylate kinase" evidence="9">
    <location>
        <begin position="12"/>
        <end position="227"/>
    </location>
</feature>
<evidence type="ECO:0000256" key="1">
    <source>
        <dbReference type="ARBA" id="ARBA00009427"/>
    </source>
</evidence>
<dbReference type="InterPro" id="IPR027417">
    <property type="entry name" value="P-loop_NTPase"/>
</dbReference>
<proteinExistence type="inferred from homology"/>
<evidence type="ECO:0000256" key="3">
    <source>
        <dbReference type="ARBA" id="ARBA00022741"/>
    </source>
</evidence>
<sequence>MGGVRPAPGFVIAIDGPAGAGKSTTARLAASELGFRHLDTGAMYRAVTLKIIESGTNPRDTRALSRLLAQTRVRVEWPRTRGGTGRVLLDGREVGRLIRTPTVNESVSVVAAIPLVRRAMVKEQRRAASRQRVVCEGRDIGSVVFPRAQLKVYLDCDIEERTRRRERELRGLGTRQTRTAVRAGLALRDQIDSTRTTSPLRQVKDAVVIDTTDLTIAEQVGVVCDLARRRGVSA</sequence>
<evidence type="ECO:0000256" key="7">
    <source>
        <dbReference type="ARBA" id="ARBA00048478"/>
    </source>
</evidence>
<dbReference type="HAMAP" id="MF_00238">
    <property type="entry name" value="Cytidyl_kinase_type1"/>
    <property type="match status" value="1"/>
</dbReference>
<feature type="binding site" evidence="8">
    <location>
        <begin position="16"/>
        <end position="24"/>
    </location>
    <ligand>
        <name>ATP</name>
        <dbReference type="ChEBI" id="CHEBI:30616"/>
    </ligand>
</feature>
<dbReference type="PANTHER" id="PTHR21299">
    <property type="entry name" value="CYTIDYLATE KINASE/PANTOATE-BETA-ALANINE LIGASE"/>
    <property type="match status" value="1"/>
</dbReference>
<evidence type="ECO:0000256" key="4">
    <source>
        <dbReference type="ARBA" id="ARBA00022777"/>
    </source>
</evidence>
<keyword evidence="3 8" id="KW-0547">Nucleotide-binding</keyword>
<dbReference type="EC" id="2.7.4.25" evidence="8"/>
<dbReference type="CDD" id="cd02020">
    <property type="entry name" value="CMPK"/>
    <property type="match status" value="1"/>
</dbReference>
<dbReference type="PANTHER" id="PTHR21299:SF2">
    <property type="entry name" value="CYTIDYLATE KINASE"/>
    <property type="match status" value="1"/>
</dbReference>
<evidence type="ECO:0000256" key="5">
    <source>
        <dbReference type="ARBA" id="ARBA00022840"/>
    </source>
</evidence>
<name>A0A7C4GJB4_UNCW3</name>
<comment type="catalytic activity">
    <reaction evidence="7 8">
        <text>CMP + ATP = CDP + ADP</text>
        <dbReference type="Rhea" id="RHEA:11600"/>
        <dbReference type="ChEBI" id="CHEBI:30616"/>
        <dbReference type="ChEBI" id="CHEBI:58069"/>
        <dbReference type="ChEBI" id="CHEBI:60377"/>
        <dbReference type="ChEBI" id="CHEBI:456216"/>
        <dbReference type="EC" id="2.7.4.25"/>
    </reaction>
</comment>
<evidence type="ECO:0000256" key="6">
    <source>
        <dbReference type="ARBA" id="ARBA00047615"/>
    </source>
</evidence>
<keyword evidence="8" id="KW-0963">Cytoplasm</keyword>
<protein>
    <recommendedName>
        <fullName evidence="8">Cytidylate kinase</fullName>
        <shortName evidence="8">CK</shortName>
        <ecNumber evidence="8">2.7.4.25</ecNumber>
    </recommendedName>
    <alternativeName>
        <fullName evidence="8">Cytidine monophosphate kinase</fullName>
        <shortName evidence="8">CMP kinase</shortName>
    </alternativeName>
</protein>
<evidence type="ECO:0000256" key="8">
    <source>
        <dbReference type="HAMAP-Rule" id="MF_00238"/>
    </source>
</evidence>
<dbReference type="GO" id="GO:0005524">
    <property type="term" value="F:ATP binding"/>
    <property type="evidence" value="ECO:0007669"/>
    <property type="project" value="UniProtKB-UniRule"/>
</dbReference>
<keyword evidence="5 8" id="KW-0067">ATP-binding</keyword>